<reference evidence="3" key="1">
    <citation type="submission" date="2022-12" db="EMBL/GenBank/DDBJ databases">
        <authorList>
            <person name="Alioto T."/>
            <person name="Alioto T."/>
            <person name="Gomez Garrido J."/>
        </authorList>
    </citation>
    <scope>NUCLEOTIDE SEQUENCE</scope>
</reference>
<evidence type="ECO:0000256" key="1">
    <source>
        <dbReference type="SAM" id="Phobius"/>
    </source>
</evidence>
<proteinExistence type="predicted"/>
<dbReference type="InterPro" id="IPR029058">
    <property type="entry name" value="AB_hydrolase_fold"/>
</dbReference>
<evidence type="ECO:0000313" key="4">
    <source>
        <dbReference type="Proteomes" id="UP001178461"/>
    </source>
</evidence>
<comment type="caution">
    <text evidence="3">The sequence shown here is derived from an EMBL/GenBank/DDBJ whole genome shotgun (WGS) entry which is preliminary data.</text>
</comment>
<sequence length="153" mass="16531">MELLQSLLLALIGVIGIPSLSLLSWAIYYDLSRSEIPPGFDSPLKLRGLHCLAIMAFTAGKCLELLGVCRQVAVIRFLQSFWNPRADPSLSSKDLHFDGVPVRVYQSKTPSAGPRKGFVFFHGGAGTVGSIAFYEDVCSKIAKETDSVVVSVG</sequence>
<dbReference type="Gene3D" id="3.40.50.1820">
    <property type="entry name" value="alpha/beta hydrolase"/>
    <property type="match status" value="1"/>
</dbReference>
<dbReference type="AlphaFoldDB" id="A0AA35QQ37"/>
<dbReference type="GO" id="GO:0016787">
    <property type="term" value="F:hydrolase activity"/>
    <property type="evidence" value="ECO:0007669"/>
    <property type="project" value="InterPro"/>
</dbReference>
<dbReference type="EMBL" id="CANTUW010000040">
    <property type="protein sequence ID" value="CAI7935056.1"/>
    <property type="molecule type" value="Genomic_DNA"/>
</dbReference>
<evidence type="ECO:0000259" key="2">
    <source>
        <dbReference type="Pfam" id="PF07859"/>
    </source>
</evidence>
<dbReference type="InterPro" id="IPR013094">
    <property type="entry name" value="AB_hydrolase_3"/>
</dbReference>
<keyword evidence="1" id="KW-0812">Transmembrane</keyword>
<protein>
    <submittedName>
        <fullName evidence="3">Arylacetamide deacetylase-like 4</fullName>
    </submittedName>
</protein>
<keyword evidence="1" id="KW-0472">Membrane</keyword>
<feature type="transmembrane region" description="Helical" evidence="1">
    <location>
        <begin position="7"/>
        <end position="27"/>
    </location>
</feature>
<keyword evidence="4" id="KW-1185">Reference proteome</keyword>
<gene>
    <name evidence="3" type="ORF">PODLI_1B007176</name>
</gene>
<feature type="domain" description="Alpha/beta hydrolase fold-3" evidence="2">
    <location>
        <begin position="118"/>
        <end position="152"/>
    </location>
</feature>
<accession>A0AA35QQ37</accession>
<dbReference type="Pfam" id="PF07859">
    <property type="entry name" value="Abhydrolase_3"/>
    <property type="match status" value="1"/>
</dbReference>
<organism evidence="3 4">
    <name type="scientific">Podarcis lilfordi</name>
    <name type="common">Lilford's wall lizard</name>
    <dbReference type="NCBI Taxonomy" id="74358"/>
    <lineage>
        <taxon>Eukaryota</taxon>
        <taxon>Metazoa</taxon>
        <taxon>Chordata</taxon>
        <taxon>Craniata</taxon>
        <taxon>Vertebrata</taxon>
        <taxon>Euteleostomi</taxon>
        <taxon>Lepidosauria</taxon>
        <taxon>Squamata</taxon>
        <taxon>Bifurcata</taxon>
        <taxon>Unidentata</taxon>
        <taxon>Episquamata</taxon>
        <taxon>Laterata</taxon>
        <taxon>Lacertibaenia</taxon>
        <taxon>Lacertidae</taxon>
        <taxon>Podarcis</taxon>
    </lineage>
</organism>
<dbReference type="SUPFAM" id="SSF53474">
    <property type="entry name" value="alpha/beta-Hydrolases"/>
    <property type="match status" value="1"/>
</dbReference>
<name>A0AA35QQ37_9SAUR</name>
<keyword evidence="1" id="KW-1133">Transmembrane helix</keyword>
<dbReference type="Proteomes" id="UP001178461">
    <property type="component" value="Unassembled WGS sequence"/>
</dbReference>
<evidence type="ECO:0000313" key="3">
    <source>
        <dbReference type="EMBL" id="CAI7935056.1"/>
    </source>
</evidence>